<feature type="non-terminal residue" evidence="3">
    <location>
        <position position="209"/>
    </location>
</feature>
<sequence length="209" mass="22544">MAPTRRTNGVATVFGYRVQLTLPPGLKMALGTRAGIPGSAVALTRGNFRLPGLRAHCEWPPFPSGDPCGSPQYCFSEFMKPWSRLEAWPFWLPFCRSSEESPEANGAYEQLLSHLGEIAEEGQHTDPDPGLDVSALLPSDLSRYYRYEGSLTTPPCSQGVIWTVFNQTVKLSAKQGRAGPPNSCLAAGELGVPLVPDAGEHPLVSFSLG</sequence>
<proteinExistence type="inferred from homology"/>
<name>A0AAW0HDD1_MYOGA</name>
<dbReference type="InterPro" id="IPR023561">
    <property type="entry name" value="Carbonic_anhydrase_a-class"/>
</dbReference>
<evidence type="ECO:0000256" key="1">
    <source>
        <dbReference type="ARBA" id="ARBA00010718"/>
    </source>
</evidence>
<dbReference type="Pfam" id="PF00194">
    <property type="entry name" value="Carb_anhydrase"/>
    <property type="match status" value="1"/>
</dbReference>
<organism evidence="3 4">
    <name type="scientific">Myodes glareolus</name>
    <name type="common">Bank vole</name>
    <name type="synonym">Clethrionomys glareolus</name>
    <dbReference type="NCBI Taxonomy" id="447135"/>
    <lineage>
        <taxon>Eukaryota</taxon>
        <taxon>Metazoa</taxon>
        <taxon>Chordata</taxon>
        <taxon>Craniata</taxon>
        <taxon>Vertebrata</taxon>
        <taxon>Euteleostomi</taxon>
        <taxon>Mammalia</taxon>
        <taxon>Eutheria</taxon>
        <taxon>Euarchontoglires</taxon>
        <taxon>Glires</taxon>
        <taxon>Rodentia</taxon>
        <taxon>Myomorpha</taxon>
        <taxon>Muroidea</taxon>
        <taxon>Cricetidae</taxon>
        <taxon>Arvicolinae</taxon>
        <taxon>Myodes</taxon>
    </lineage>
</organism>
<dbReference type="PROSITE" id="PS51144">
    <property type="entry name" value="ALPHA_CA_2"/>
    <property type="match status" value="1"/>
</dbReference>
<evidence type="ECO:0000313" key="3">
    <source>
        <dbReference type="EMBL" id="KAK7799077.1"/>
    </source>
</evidence>
<dbReference type="GO" id="GO:0004089">
    <property type="term" value="F:carbonate dehydratase activity"/>
    <property type="evidence" value="ECO:0007669"/>
    <property type="project" value="InterPro"/>
</dbReference>
<dbReference type="GO" id="GO:0008270">
    <property type="term" value="F:zinc ion binding"/>
    <property type="evidence" value="ECO:0007669"/>
    <property type="project" value="InterPro"/>
</dbReference>
<dbReference type="PANTHER" id="PTHR18952">
    <property type="entry name" value="CARBONIC ANHYDRASE"/>
    <property type="match status" value="1"/>
</dbReference>
<dbReference type="GO" id="GO:0005886">
    <property type="term" value="C:plasma membrane"/>
    <property type="evidence" value="ECO:0007669"/>
    <property type="project" value="TreeGrafter"/>
</dbReference>
<gene>
    <name evidence="3" type="ORF">U0070_009524</name>
</gene>
<evidence type="ECO:0000313" key="4">
    <source>
        <dbReference type="Proteomes" id="UP001488838"/>
    </source>
</evidence>
<dbReference type="EMBL" id="JBBHLL010000639">
    <property type="protein sequence ID" value="KAK7799077.1"/>
    <property type="molecule type" value="Genomic_DNA"/>
</dbReference>
<dbReference type="Gene3D" id="3.10.200.10">
    <property type="entry name" value="Alpha carbonic anhydrase"/>
    <property type="match status" value="1"/>
</dbReference>
<dbReference type="InterPro" id="IPR036398">
    <property type="entry name" value="CA_dom_sf"/>
</dbReference>
<keyword evidence="4" id="KW-1185">Reference proteome</keyword>
<dbReference type="SUPFAM" id="SSF51069">
    <property type="entry name" value="Carbonic anhydrase"/>
    <property type="match status" value="1"/>
</dbReference>
<dbReference type="SMART" id="SM01057">
    <property type="entry name" value="Carb_anhydrase"/>
    <property type="match status" value="1"/>
</dbReference>
<evidence type="ECO:0000259" key="2">
    <source>
        <dbReference type="PROSITE" id="PS51144"/>
    </source>
</evidence>
<dbReference type="PANTHER" id="PTHR18952:SF18">
    <property type="entry name" value="CARBONIC ANHYDRASE 9"/>
    <property type="match status" value="1"/>
</dbReference>
<reference evidence="3 4" key="1">
    <citation type="journal article" date="2023" name="bioRxiv">
        <title>Conserved and derived expression patterns and positive selection on dental genes reveal complex evolutionary context of ever-growing rodent molars.</title>
        <authorList>
            <person name="Calamari Z.T."/>
            <person name="Song A."/>
            <person name="Cohen E."/>
            <person name="Akter M."/>
            <person name="Roy R.D."/>
            <person name="Hallikas O."/>
            <person name="Christensen M.M."/>
            <person name="Li P."/>
            <person name="Marangoni P."/>
            <person name="Jernvall J."/>
            <person name="Klein O.D."/>
        </authorList>
    </citation>
    <scope>NUCLEOTIDE SEQUENCE [LARGE SCALE GENOMIC DNA]</scope>
    <source>
        <strain evidence="3">V071</strain>
    </source>
</reference>
<comment type="similarity">
    <text evidence="1">Belongs to the alpha-carbonic anhydrase family.</text>
</comment>
<dbReference type="InterPro" id="IPR001148">
    <property type="entry name" value="CA_dom"/>
</dbReference>
<accession>A0AAW0HDD1</accession>
<dbReference type="AlphaFoldDB" id="A0AAW0HDD1"/>
<comment type="caution">
    <text evidence="3">The sequence shown here is derived from an EMBL/GenBank/DDBJ whole genome shotgun (WGS) entry which is preliminary data.</text>
</comment>
<protein>
    <recommendedName>
        <fullName evidence="2">Alpha-carbonic anhydrase domain-containing protein</fullName>
    </recommendedName>
</protein>
<dbReference type="Proteomes" id="UP001488838">
    <property type="component" value="Unassembled WGS sequence"/>
</dbReference>
<feature type="domain" description="Alpha-carbonic anhydrase" evidence="2">
    <location>
        <begin position="1"/>
        <end position="209"/>
    </location>
</feature>